<dbReference type="PANTHER" id="PTHR11070:SF55">
    <property type="entry name" value="DNA 3'-5' HELICASE"/>
    <property type="match status" value="1"/>
</dbReference>
<dbReference type="Proteomes" id="UP000244729">
    <property type="component" value="Chromosome"/>
</dbReference>
<evidence type="ECO:0000256" key="12">
    <source>
        <dbReference type="ARBA" id="ARBA00034808"/>
    </source>
</evidence>
<evidence type="ECO:0000256" key="11">
    <source>
        <dbReference type="ARBA" id="ARBA00034617"/>
    </source>
</evidence>
<keyword evidence="18" id="KW-1185">Reference proteome</keyword>
<evidence type="ECO:0000256" key="1">
    <source>
        <dbReference type="ARBA" id="ARBA00009922"/>
    </source>
</evidence>
<evidence type="ECO:0000256" key="3">
    <source>
        <dbReference type="ARBA" id="ARBA00022741"/>
    </source>
</evidence>
<dbReference type="GO" id="GO:0033202">
    <property type="term" value="C:DNA helicase complex"/>
    <property type="evidence" value="ECO:0007669"/>
    <property type="project" value="TreeGrafter"/>
</dbReference>
<dbReference type="KEGG" id="agm:DCE93_04275"/>
<keyword evidence="8 14" id="KW-0067">ATP-binding</keyword>
<comment type="catalytic activity">
    <reaction evidence="11">
        <text>Couples ATP hydrolysis with the unwinding of duplex DNA by translocating in the 3'-5' direction.</text>
        <dbReference type="EC" id="5.6.2.4"/>
    </reaction>
</comment>
<keyword evidence="9" id="KW-0234">DNA repair</keyword>
<dbReference type="GO" id="GO:0004527">
    <property type="term" value="F:exonuclease activity"/>
    <property type="evidence" value="ECO:0007669"/>
    <property type="project" value="UniProtKB-KW"/>
</dbReference>
<dbReference type="GO" id="GO:0005829">
    <property type="term" value="C:cytosol"/>
    <property type="evidence" value="ECO:0007669"/>
    <property type="project" value="TreeGrafter"/>
</dbReference>
<comment type="similarity">
    <text evidence="1">Belongs to the helicase family. UvrD subfamily.</text>
</comment>
<keyword evidence="3 14" id="KW-0547">Nucleotide-binding</keyword>
<dbReference type="Pfam" id="PF13361">
    <property type="entry name" value="UvrD_C"/>
    <property type="match status" value="1"/>
</dbReference>
<evidence type="ECO:0000256" key="7">
    <source>
        <dbReference type="ARBA" id="ARBA00022839"/>
    </source>
</evidence>
<evidence type="ECO:0000256" key="14">
    <source>
        <dbReference type="PROSITE-ProRule" id="PRU00560"/>
    </source>
</evidence>
<evidence type="ECO:0000256" key="10">
    <source>
        <dbReference type="ARBA" id="ARBA00023235"/>
    </source>
</evidence>
<name>A0A2S0WUG2_9MICO</name>
<evidence type="ECO:0000256" key="13">
    <source>
        <dbReference type="ARBA" id="ARBA00048988"/>
    </source>
</evidence>
<dbReference type="Pfam" id="PF00580">
    <property type="entry name" value="UvrD-helicase"/>
    <property type="match status" value="1"/>
</dbReference>
<proteinExistence type="inferred from homology"/>
<protein>
    <recommendedName>
        <fullName evidence="12">DNA 3'-5' helicase</fullName>
        <ecNumber evidence="12">5.6.2.4</ecNumber>
    </recommendedName>
</protein>
<dbReference type="Gene3D" id="1.10.10.160">
    <property type="match status" value="1"/>
</dbReference>
<dbReference type="GO" id="GO:0000725">
    <property type="term" value="P:recombinational repair"/>
    <property type="evidence" value="ECO:0007669"/>
    <property type="project" value="TreeGrafter"/>
</dbReference>
<dbReference type="InterPro" id="IPR014017">
    <property type="entry name" value="DNA_helicase_UvrD-like_C"/>
</dbReference>
<dbReference type="InterPro" id="IPR027417">
    <property type="entry name" value="P-loop_NTPase"/>
</dbReference>
<keyword evidence="6 14" id="KW-0347">Helicase</keyword>
<dbReference type="InterPro" id="IPR000212">
    <property type="entry name" value="DNA_helicase_UvrD/REP"/>
</dbReference>
<feature type="domain" description="UvrD-like helicase ATP-binding" evidence="15">
    <location>
        <begin position="15"/>
        <end position="343"/>
    </location>
</feature>
<dbReference type="Pfam" id="PF12705">
    <property type="entry name" value="PDDEXK_1"/>
    <property type="match status" value="1"/>
</dbReference>
<keyword evidence="7" id="KW-0269">Exonuclease</keyword>
<dbReference type="AlphaFoldDB" id="A0A2S0WUG2"/>
<evidence type="ECO:0000256" key="2">
    <source>
        <dbReference type="ARBA" id="ARBA00022722"/>
    </source>
</evidence>
<evidence type="ECO:0000259" key="15">
    <source>
        <dbReference type="PROSITE" id="PS51198"/>
    </source>
</evidence>
<evidence type="ECO:0000256" key="6">
    <source>
        <dbReference type="ARBA" id="ARBA00022806"/>
    </source>
</evidence>
<comment type="catalytic activity">
    <reaction evidence="13">
        <text>ATP + H2O = ADP + phosphate + H(+)</text>
        <dbReference type="Rhea" id="RHEA:13065"/>
        <dbReference type="ChEBI" id="CHEBI:15377"/>
        <dbReference type="ChEBI" id="CHEBI:15378"/>
        <dbReference type="ChEBI" id="CHEBI:30616"/>
        <dbReference type="ChEBI" id="CHEBI:43474"/>
        <dbReference type="ChEBI" id="CHEBI:456216"/>
        <dbReference type="EC" id="5.6.2.4"/>
    </reaction>
</comment>
<feature type="binding site" evidence="14">
    <location>
        <begin position="36"/>
        <end position="43"/>
    </location>
    <ligand>
        <name>ATP</name>
        <dbReference type="ChEBI" id="CHEBI:30616"/>
    </ligand>
</feature>
<dbReference type="EC" id="5.6.2.4" evidence="12"/>
<dbReference type="InterPro" id="IPR014016">
    <property type="entry name" value="UvrD-like_ATP-bd"/>
</dbReference>
<dbReference type="PROSITE" id="PS51198">
    <property type="entry name" value="UVRD_HELICASE_ATP_BIND"/>
    <property type="match status" value="1"/>
</dbReference>
<evidence type="ECO:0000256" key="9">
    <source>
        <dbReference type="ARBA" id="ARBA00023204"/>
    </source>
</evidence>
<evidence type="ECO:0000313" key="17">
    <source>
        <dbReference type="EMBL" id="AWB94973.1"/>
    </source>
</evidence>
<dbReference type="RefSeq" id="WP_108594794.1">
    <property type="nucleotide sequence ID" value="NZ_CP028913.1"/>
</dbReference>
<keyword evidence="5 14" id="KW-0378">Hydrolase</keyword>
<dbReference type="EMBL" id="CP028913">
    <property type="protein sequence ID" value="AWB94973.1"/>
    <property type="molecule type" value="Genomic_DNA"/>
</dbReference>
<keyword evidence="10" id="KW-0413">Isomerase</keyword>
<organism evidence="17 18">
    <name type="scientific">Agromyces badenianii</name>
    <dbReference type="NCBI Taxonomy" id="2080742"/>
    <lineage>
        <taxon>Bacteria</taxon>
        <taxon>Bacillati</taxon>
        <taxon>Actinomycetota</taxon>
        <taxon>Actinomycetes</taxon>
        <taxon>Micrococcales</taxon>
        <taxon>Microbacteriaceae</taxon>
        <taxon>Agromyces</taxon>
    </lineage>
</organism>
<dbReference type="Gene3D" id="3.40.50.300">
    <property type="entry name" value="P-loop containing nucleotide triphosphate hydrolases"/>
    <property type="match status" value="3"/>
</dbReference>
<dbReference type="CDD" id="cd17932">
    <property type="entry name" value="DEXQc_UvrD"/>
    <property type="match status" value="1"/>
</dbReference>
<dbReference type="InterPro" id="IPR038726">
    <property type="entry name" value="PDDEXK_AddAB-type"/>
</dbReference>
<feature type="domain" description="UvrD-like helicase C-terminal" evidence="16">
    <location>
        <begin position="344"/>
        <end position="662"/>
    </location>
</feature>
<keyword evidence="4" id="KW-0227">DNA damage</keyword>
<dbReference type="GO" id="GO:0005524">
    <property type="term" value="F:ATP binding"/>
    <property type="evidence" value="ECO:0007669"/>
    <property type="project" value="UniProtKB-UniRule"/>
</dbReference>
<sequence length="1092" mass="117619">MIAAADIAARLGLHAPTAEQRAVIEADPRGQAIVVAGAGSGKTETMANRVVWLLANSHVAVPEVLGLTFTRKAAGELAERIRERIAQLVSLGIAEVSLDPLESASVGTYNAFASAIYREHAMLIGREPDAAVLGEASAWQLARSVVAASADPRLVELDASLDKVTGAVLSISRALAENVADSRDVRAMARDFLAMQGLPIEAPRKRTDFTSFVDALGVVEALPPLLELADAYSAAKQQRGFVEFSDQVALALAICERHPEVVAGHRERYRTVLLDEYQDTSVVQTRLLSALFGEQAVMAVGDPDQSIYGWRGASAANLARFGRDFAAGGEAVVYDLSTSWRNPEIVLEAANTLIEPLDAGIPKAPLGASPFAQPGRLDAAWAETIEREAELVAAWFAERLGRGGRGGVHDGAPRSGALLCRTFANVGVFTAALRARGVPVHVLGMAGLLDQPVIADLVCVLRVLNDPTAGSELVRVLGGARWRIGSADLAALHGLAKWLADRDLSTRRLGDEVRAGLRASIAPDESPSIVDALDFLLVAPDSHSALSAFSEVGLARMRRAGAQLQSLRRRAGLGLVDFVSLVQQELLLDIEVAANAAQPLGAPSLEAFDELLAGFAEVSEHATLGAFLGWLTEAEQRDRLAPRQDEPEPGAVQVISIHGSKGLEWDVVAIPRMVDEELPSKPRSSKGWLSFGELPNEFKGDADELPELAWRGSQSQAEFDRAVSAFAEENKERHAEEERRLAYVALTRTRSDLLLSGSWWASQKAPRKPSPFLRELVTTGVLDAGVLPAAPESDENPRAGSTERVRWPLDPLGTRRVAVTAAATAVRAAAERPSGEGIGPVLADRIRLLLEERRRRAEGATSAEVPVRVPASRFKDYVDDPAAVAAQLRRPMPQRPYRATRIGTLFHQWVEQRSTGEHEAAAIDALDGLDGLADADARRDETVADATPERLRALQATFEASEWGGRKPSAVEIELHLPIGDNVFVCKLDAVYEVEPSSELGRRGIRYQVVDWKTGKAPRDAHDLELKQTQLALYRLAYANWAGVDPALIDAVFYFVEDDRVIRPDAIYDEAALRRAWASVAAAGPVPAAASR</sequence>
<dbReference type="OrthoDB" id="4812256at2"/>
<dbReference type="PANTHER" id="PTHR11070">
    <property type="entry name" value="UVRD / RECB / PCRA DNA HELICASE FAMILY MEMBER"/>
    <property type="match status" value="1"/>
</dbReference>
<evidence type="ECO:0000256" key="5">
    <source>
        <dbReference type="ARBA" id="ARBA00022801"/>
    </source>
</evidence>
<evidence type="ECO:0000259" key="16">
    <source>
        <dbReference type="PROSITE" id="PS51217"/>
    </source>
</evidence>
<reference evidence="17 18" key="1">
    <citation type="submission" date="2018-04" db="EMBL/GenBank/DDBJ databases">
        <authorList>
            <person name="Li J."/>
        </authorList>
    </citation>
    <scope>NUCLEOTIDE SEQUENCE [LARGE SCALE GENOMIC DNA]</scope>
    <source>
        <strain evidence="18">30A</strain>
    </source>
</reference>
<dbReference type="GO" id="GO:0003677">
    <property type="term" value="F:DNA binding"/>
    <property type="evidence" value="ECO:0007669"/>
    <property type="project" value="InterPro"/>
</dbReference>
<dbReference type="InterPro" id="IPR013986">
    <property type="entry name" value="DExx_box_DNA_helicase_dom_sf"/>
</dbReference>
<evidence type="ECO:0000256" key="8">
    <source>
        <dbReference type="ARBA" id="ARBA00022840"/>
    </source>
</evidence>
<dbReference type="PROSITE" id="PS51217">
    <property type="entry name" value="UVRD_HELICASE_CTER"/>
    <property type="match status" value="1"/>
</dbReference>
<dbReference type="GO" id="GO:0043138">
    <property type="term" value="F:3'-5' DNA helicase activity"/>
    <property type="evidence" value="ECO:0007669"/>
    <property type="project" value="UniProtKB-EC"/>
</dbReference>
<gene>
    <name evidence="17" type="ORF">DCE93_04275</name>
</gene>
<evidence type="ECO:0000313" key="18">
    <source>
        <dbReference type="Proteomes" id="UP000244729"/>
    </source>
</evidence>
<accession>A0A2S0WUG2</accession>
<dbReference type="SUPFAM" id="SSF52540">
    <property type="entry name" value="P-loop containing nucleoside triphosphate hydrolases"/>
    <property type="match status" value="1"/>
</dbReference>
<dbReference type="Gene3D" id="1.10.486.10">
    <property type="entry name" value="PCRA, domain 4"/>
    <property type="match status" value="1"/>
</dbReference>
<keyword evidence="2" id="KW-0540">Nuclease</keyword>
<evidence type="ECO:0000256" key="4">
    <source>
        <dbReference type="ARBA" id="ARBA00022763"/>
    </source>
</evidence>